<dbReference type="InterPro" id="IPR047657">
    <property type="entry name" value="PmbA"/>
</dbReference>
<organism evidence="5 6">
    <name type="scientific">Candidatus Faecivivens stercoravium</name>
    <dbReference type="NCBI Taxonomy" id="2840803"/>
    <lineage>
        <taxon>Bacteria</taxon>
        <taxon>Bacillati</taxon>
        <taxon>Bacillota</taxon>
        <taxon>Clostridia</taxon>
        <taxon>Eubacteriales</taxon>
        <taxon>Oscillospiraceae</taxon>
        <taxon>Oscillospiraceae incertae sedis</taxon>
        <taxon>Candidatus Faecivivens</taxon>
    </lineage>
</organism>
<comment type="similarity">
    <text evidence="1">Belongs to the peptidase U62 family.</text>
</comment>
<reference evidence="5" key="2">
    <citation type="journal article" date="2021" name="PeerJ">
        <title>Extensive microbial diversity within the chicken gut microbiome revealed by metagenomics and culture.</title>
        <authorList>
            <person name="Gilroy R."/>
            <person name="Ravi A."/>
            <person name="Getino M."/>
            <person name="Pursley I."/>
            <person name="Horton D.L."/>
            <person name="Alikhan N.F."/>
            <person name="Baker D."/>
            <person name="Gharbi K."/>
            <person name="Hall N."/>
            <person name="Watson M."/>
            <person name="Adriaenssens E.M."/>
            <person name="Foster-Nyarko E."/>
            <person name="Jarju S."/>
            <person name="Secka A."/>
            <person name="Antonio M."/>
            <person name="Oren A."/>
            <person name="Chaudhuri R.R."/>
            <person name="La Ragione R."/>
            <person name="Hildebrand F."/>
            <person name="Pallen M.J."/>
        </authorList>
    </citation>
    <scope>NUCLEOTIDE SEQUENCE</scope>
    <source>
        <strain evidence="5">CHK189-12415</strain>
    </source>
</reference>
<dbReference type="Gene3D" id="3.30.2290.10">
    <property type="entry name" value="PmbA/TldD superfamily"/>
    <property type="match status" value="1"/>
</dbReference>
<dbReference type="InterPro" id="IPR045569">
    <property type="entry name" value="Metalloprtase-TldD/E_C"/>
</dbReference>
<name>A0A9D1DXD2_9FIRM</name>
<dbReference type="GO" id="GO:0008237">
    <property type="term" value="F:metallopeptidase activity"/>
    <property type="evidence" value="ECO:0007669"/>
    <property type="project" value="InterPro"/>
</dbReference>
<proteinExistence type="inferred from homology"/>
<protein>
    <submittedName>
        <fullName evidence="5">TldD/PmbA family protein</fullName>
    </submittedName>
</protein>
<comment type="caution">
    <text evidence="5">The sequence shown here is derived from an EMBL/GenBank/DDBJ whole genome shotgun (WGS) entry which is preliminary data.</text>
</comment>
<evidence type="ECO:0000256" key="1">
    <source>
        <dbReference type="ARBA" id="ARBA00005836"/>
    </source>
</evidence>
<dbReference type="InterPro" id="IPR002510">
    <property type="entry name" value="Metalloprtase-TldD/E_N"/>
</dbReference>
<gene>
    <name evidence="5" type="ORF">IAB37_03945</name>
</gene>
<accession>A0A9D1DXD2</accession>
<feature type="non-terminal residue" evidence="5">
    <location>
        <position position="394"/>
    </location>
</feature>
<evidence type="ECO:0000313" key="5">
    <source>
        <dbReference type="EMBL" id="HIR60710.1"/>
    </source>
</evidence>
<evidence type="ECO:0000313" key="6">
    <source>
        <dbReference type="Proteomes" id="UP000824241"/>
    </source>
</evidence>
<dbReference type="EMBL" id="DVHA01000128">
    <property type="protein sequence ID" value="HIR60710.1"/>
    <property type="molecule type" value="Genomic_DNA"/>
</dbReference>
<dbReference type="AlphaFoldDB" id="A0A9D1DXD2"/>
<dbReference type="Pfam" id="PF19289">
    <property type="entry name" value="PmbA_TldD_3rd"/>
    <property type="match status" value="1"/>
</dbReference>
<feature type="domain" description="Metalloprotease TldD/E N-terminal" evidence="2">
    <location>
        <begin position="22"/>
        <end position="86"/>
    </location>
</feature>
<feature type="domain" description="Metalloprotease TldD/E central" evidence="4">
    <location>
        <begin position="121"/>
        <end position="215"/>
    </location>
</feature>
<sequence length="394" mass="41401">MDFLTFSKKAAAYAAEQNISDYELYYQADNTSQVSVLGETVDRLASSSVEGVSLRVIVNGRTGVSSTESFTEEEIPDLFKRALEAAEIAEEGVQQDIYAGGSYRELPAAAMPENDAAAEQAALLKAEGYACAADPRVQKGLMAAMADISSKTAISNSRGLYLESSGAMTVASMNVVAADESGKKYNDHASSAKACGADQDIKALAERAVEKTVAQIGASPVKSGQYPVIFDASQMAAMLEIFQSAFSAQQAQNGMSVLAGKAGEKVASDLVTIVDDPFYPENFFQSAFDAEGVPTATRNVVENGTLTTLLHNRATAAKEGVESTGNAFRASYASPVAIAPHTFYLKPSDMSREELLGKAGTAVMITFMKGAHAGANAVSGDFSLESKGFLVEDG</sequence>
<evidence type="ECO:0000259" key="2">
    <source>
        <dbReference type="Pfam" id="PF01523"/>
    </source>
</evidence>
<dbReference type="PANTHER" id="PTHR43421:SF1">
    <property type="entry name" value="METALLOPROTEASE PMBA"/>
    <property type="match status" value="1"/>
</dbReference>
<evidence type="ECO:0000259" key="3">
    <source>
        <dbReference type="Pfam" id="PF19289"/>
    </source>
</evidence>
<dbReference type="InterPro" id="IPR045570">
    <property type="entry name" value="Metalloprtase-TldD/E_cen_dom"/>
</dbReference>
<dbReference type="Pfam" id="PF01523">
    <property type="entry name" value="PmbA_TldD_1st"/>
    <property type="match status" value="1"/>
</dbReference>
<feature type="domain" description="Metalloprotease TldD/E C-terminal" evidence="3">
    <location>
        <begin position="223"/>
        <end position="394"/>
    </location>
</feature>
<dbReference type="InterPro" id="IPR035068">
    <property type="entry name" value="TldD/PmbA_N"/>
</dbReference>
<dbReference type="InterPro" id="IPR036059">
    <property type="entry name" value="TldD/PmbA_sf"/>
</dbReference>
<dbReference type="GO" id="GO:0006508">
    <property type="term" value="P:proteolysis"/>
    <property type="evidence" value="ECO:0007669"/>
    <property type="project" value="InterPro"/>
</dbReference>
<dbReference type="SUPFAM" id="SSF111283">
    <property type="entry name" value="Putative modulator of DNA gyrase, PmbA/TldD"/>
    <property type="match status" value="1"/>
</dbReference>
<dbReference type="PANTHER" id="PTHR43421">
    <property type="entry name" value="METALLOPROTEASE PMBA"/>
    <property type="match status" value="1"/>
</dbReference>
<reference evidence="5" key="1">
    <citation type="submission" date="2020-10" db="EMBL/GenBank/DDBJ databases">
        <authorList>
            <person name="Gilroy R."/>
        </authorList>
    </citation>
    <scope>NUCLEOTIDE SEQUENCE</scope>
    <source>
        <strain evidence="5">CHK189-12415</strain>
    </source>
</reference>
<dbReference type="GO" id="GO:0005829">
    <property type="term" value="C:cytosol"/>
    <property type="evidence" value="ECO:0007669"/>
    <property type="project" value="TreeGrafter"/>
</dbReference>
<dbReference type="Proteomes" id="UP000824241">
    <property type="component" value="Unassembled WGS sequence"/>
</dbReference>
<evidence type="ECO:0000259" key="4">
    <source>
        <dbReference type="Pfam" id="PF19290"/>
    </source>
</evidence>
<dbReference type="Pfam" id="PF19290">
    <property type="entry name" value="PmbA_TldD_2nd"/>
    <property type="match status" value="1"/>
</dbReference>